<accession>A0AAD5VIJ2</accession>
<organism evidence="1 2">
    <name type="scientific">Leucocoprinus birnbaumii</name>
    <dbReference type="NCBI Taxonomy" id="56174"/>
    <lineage>
        <taxon>Eukaryota</taxon>
        <taxon>Fungi</taxon>
        <taxon>Dikarya</taxon>
        <taxon>Basidiomycota</taxon>
        <taxon>Agaricomycotina</taxon>
        <taxon>Agaricomycetes</taxon>
        <taxon>Agaricomycetidae</taxon>
        <taxon>Agaricales</taxon>
        <taxon>Agaricineae</taxon>
        <taxon>Agaricaceae</taxon>
        <taxon>Leucocoprinus</taxon>
    </lineage>
</organism>
<keyword evidence="2" id="KW-1185">Reference proteome</keyword>
<protein>
    <submittedName>
        <fullName evidence="1">Uncharacterized protein</fullName>
    </submittedName>
</protein>
<dbReference type="EMBL" id="JANIEX010001808">
    <property type="protein sequence ID" value="KAJ3554269.1"/>
    <property type="molecule type" value="Genomic_DNA"/>
</dbReference>
<gene>
    <name evidence="1" type="ORF">NP233_g12456</name>
</gene>
<dbReference type="Proteomes" id="UP001213000">
    <property type="component" value="Unassembled WGS sequence"/>
</dbReference>
<reference evidence="1" key="1">
    <citation type="submission" date="2022-07" db="EMBL/GenBank/DDBJ databases">
        <title>Genome Sequence of Leucocoprinus birnbaumii.</title>
        <authorList>
            <person name="Buettner E."/>
        </authorList>
    </citation>
    <scope>NUCLEOTIDE SEQUENCE</scope>
    <source>
        <strain evidence="1">VT141</strain>
    </source>
</reference>
<comment type="caution">
    <text evidence="1">The sequence shown here is derived from an EMBL/GenBank/DDBJ whole genome shotgun (WGS) entry which is preliminary data.</text>
</comment>
<dbReference type="AlphaFoldDB" id="A0AAD5VIJ2"/>
<name>A0AAD5VIJ2_9AGAR</name>
<proteinExistence type="predicted"/>
<evidence type="ECO:0000313" key="2">
    <source>
        <dbReference type="Proteomes" id="UP001213000"/>
    </source>
</evidence>
<evidence type="ECO:0000313" key="1">
    <source>
        <dbReference type="EMBL" id="KAJ3554269.1"/>
    </source>
</evidence>
<sequence>MPASHEPSVLFTASTRSPLKELDISTYYPYSDSPLEELDEFTDYPYSDSRLEELDEFTDYPYLDSISYSYIIPSVGGRGLEPDRLEMPELVEDANEDEGRVVLYEEPDQPPREYYFRVKDNHFSLLSNRRFLAKSRFLEEEFEVFDAWLGKFVGLPSLSKWKLSATNPFLVVKIAGLPREHCPGVEMLLLELDDAIEAYLNDYEPIDAYLEG</sequence>